<organism evidence="5 6">
    <name type="scientific">Pontibacillus marinus BH030004 = DSM 16465</name>
    <dbReference type="NCBI Taxonomy" id="1385511"/>
    <lineage>
        <taxon>Bacteria</taxon>
        <taxon>Bacillati</taxon>
        <taxon>Bacillota</taxon>
        <taxon>Bacilli</taxon>
        <taxon>Bacillales</taxon>
        <taxon>Bacillaceae</taxon>
        <taxon>Pontibacillus</taxon>
    </lineage>
</organism>
<dbReference type="InterPro" id="IPR027461">
    <property type="entry name" value="Carboxypeptidase_A_C_sf"/>
</dbReference>
<dbReference type="InterPro" id="IPR027478">
    <property type="entry name" value="LdcA_N"/>
</dbReference>
<dbReference type="AlphaFoldDB" id="A0A0A5FUJ8"/>
<evidence type="ECO:0000256" key="2">
    <source>
        <dbReference type="ARBA" id="ARBA00022801"/>
    </source>
</evidence>
<accession>A0A0A5FUJ8</accession>
<keyword evidence="2" id="KW-0378">Hydrolase</keyword>
<gene>
    <name evidence="5" type="ORF">N783_17500</name>
</gene>
<name>A0A0A5FUJ8_9BACI</name>
<dbReference type="GO" id="GO:0016787">
    <property type="term" value="F:hydrolase activity"/>
    <property type="evidence" value="ECO:0007669"/>
    <property type="project" value="UniProtKB-KW"/>
</dbReference>
<protein>
    <submittedName>
        <fullName evidence="5">Peptidase S66</fullName>
    </submittedName>
</protein>
<evidence type="ECO:0000259" key="3">
    <source>
        <dbReference type="Pfam" id="PF02016"/>
    </source>
</evidence>
<dbReference type="Gene3D" id="3.40.50.10740">
    <property type="entry name" value="Class I glutamine amidotransferase-like"/>
    <property type="match status" value="1"/>
</dbReference>
<dbReference type="RefSeq" id="WP_027448367.1">
    <property type="nucleotide sequence ID" value="NZ_AVPF01000056.1"/>
</dbReference>
<dbReference type="InterPro" id="IPR029062">
    <property type="entry name" value="Class_I_gatase-like"/>
</dbReference>
<dbReference type="SUPFAM" id="SSF52317">
    <property type="entry name" value="Class I glutamine amidotransferase-like"/>
    <property type="match status" value="1"/>
</dbReference>
<dbReference type="PIRSF" id="PIRSF028757">
    <property type="entry name" value="LD-carboxypeptidase"/>
    <property type="match status" value="1"/>
</dbReference>
<dbReference type="SUPFAM" id="SSF141986">
    <property type="entry name" value="LD-carboxypeptidase A C-terminal domain-like"/>
    <property type="match status" value="1"/>
</dbReference>
<reference evidence="5 6" key="1">
    <citation type="submission" date="2013-08" db="EMBL/GenBank/DDBJ databases">
        <authorList>
            <person name="Huang J."/>
            <person name="Wang G."/>
        </authorList>
    </citation>
    <scope>NUCLEOTIDE SEQUENCE [LARGE SCALE GENOMIC DNA]</scope>
    <source>
        <strain evidence="5 6">BH030004</strain>
    </source>
</reference>
<dbReference type="PANTHER" id="PTHR30237">
    <property type="entry name" value="MURAMOYLTETRAPEPTIDE CARBOXYPEPTIDASE"/>
    <property type="match status" value="1"/>
</dbReference>
<dbReference type="OrthoDB" id="9807329at2"/>
<dbReference type="InterPro" id="IPR040449">
    <property type="entry name" value="Peptidase_S66_N"/>
</dbReference>
<feature type="domain" description="LD-carboxypeptidase C-terminal" evidence="4">
    <location>
        <begin position="206"/>
        <end position="325"/>
    </location>
</feature>
<dbReference type="CDD" id="cd07062">
    <property type="entry name" value="Peptidase_S66_mccF_like"/>
    <property type="match status" value="1"/>
</dbReference>
<dbReference type="InterPro" id="IPR003507">
    <property type="entry name" value="S66_fam"/>
</dbReference>
<evidence type="ECO:0000256" key="1">
    <source>
        <dbReference type="ARBA" id="ARBA00010233"/>
    </source>
</evidence>
<comment type="caution">
    <text evidence="5">The sequence shown here is derived from an EMBL/GenBank/DDBJ whole genome shotgun (WGS) entry which is preliminary data.</text>
</comment>
<sequence>MIKYPKPLQEGDTIAVTAPSSGVEEELHWLLHQAKKHAEEMSFNIVIGDTVWTERKARSTSKEERAEELMNFLLDDQVDVVMPPWGGEFLMQLLPLLNWDKLKHARPKWILGFSDISTLTFAFTLHTGIATAHGTNFFDLSLKKMDALTSRWREVLGLEDGEALTQRSSHLYQSSWEKVFENPGEQFVLDTPTEWKTTGGHSVSFEGRLIGGCANTLNIIAGTKHAPFELFQSQVEEGLVWYLEWVEWSASDALRALWKFKELGWFENTNGVLIGRPIGGGNTKDFTYEEAIHEVFEEVNIPVIYDVDIGHMPPQMTLINGAFTEVEAAEGKGSVTIKRV</sequence>
<evidence type="ECO:0000259" key="4">
    <source>
        <dbReference type="Pfam" id="PF17676"/>
    </source>
</evidence>
<dbReference type="Pfam" id="PF02016">
    <property type="entry name" value="Peptidase_S66"/>
    <property type="match status" value="1"/>
</dbReference>
<dbReference type="InterPro" id="IPR040921">
    <property type="entry name" value="Peptidase_S66C"/>
</dbReference>
<proteinExistence type="inferred from homology"/>
<feature type="domain" description="LD-carboxypeptidase N-terminal" evidence="3">
    <location>
        <begin position="14"/>
        <end position="134"/>
    </location>
</feature>
<keyword evidence="6" id="KW-1185">Reference proteome</keyword>
<dbReference type="EMBL" id="AVPF01000056">
    <property type="protein sequence ID" value="KGX84446.1"/>
    <property type="molecule type" value="Genomic_DNA"/>
</dbReference>
<evidence type="ECO:0000313" key="6">
    <source>
        <dbReference type="Proteomes" id="UP000030403"/>
    </source>
</evidence>
<dbReference type="eggNOG" id="COG1619">
    <property type="taxonomic scope" value="Bacteria"/>
</dbReference>
<evidence type="ECO:0000313" key="5">
    <source>
        <dbReference type="EMBL" id="KGX84446.1"/>
    </source>
</evidence>
<dbReference type="Gene3D" id="3.50.30.60">
    <property type="entry name" value="LD-carboxypeptidase A C-terminal domain-like"/>
    <property type="match status" value="1"/>
</dbReference>
<dbReference type="Pfam" id="PF17676">
    <property type="entry name" value="Peptidase_S66C"/>
    <property type="match status" value="1"/>
</dbReference>
<dbReference type="Proteomes" id="UP000030403">
    <property type="component" value="Unassembled WGS sequence"/>
</dbReference>
<dbReference type="STRING" id="1385511.GCA_000425225_01471"/>
<comment type="similarity">
    <text evidence="1">Belongs to the peptidase S66 family.</text>
</comment>